<gene>
    <name evidence="2" type="ORF">LZ016_04870</name>
</gene>
<feature type="domain" description="JmjC" evidence="1">
    <location>
        <begin position="112"/>
        <end position="273"/>
    </location>
</feature>
<dbReference type="InterPro" id="IPR003347">
    <property type="entry name" value="JmjC_dom"/>
</dbReference>
<comment type="caution">
    <text evidence="2">The sequence shown here is derived from an EMBL/GenBank/DDBJ whole genome shotgun (WGS) entry which is preliminary data.</text>
</comment>
<dbReference type="RefSeq" id="WP_241446211.1">
    <property type="nucleotide sequence ID" value="NZ_JAKZHW010000001.1"/>
</dbReference>
<keyword evidence="3" id="KW-1185">Reference proteome</keyword>
<dbReference type="PROSITE" id="PS51184">
    <property type="entry name" value="JMJC"/>
    <property type="match status" value="1"/>
</dbReference>
<protein>
    <submittedName>
        <fullName evidence="2">Cupin-like domain-containing protein</fullName>
    </submittedName>
</protein>
<dbReference type="Gene3D" id="2.60.120.10">
    <property type="entry name" value="Jelly Rolls"/>
    <property type="match status" value="1"/>
</dbReference>
<dbReference type="Proteomes" id="UP001203058">
    <property type="component" value="Unassembled WGS sequence"/>
</dbReference>
<evidence type="ECO:0000313" key="3">
    <source>
        <dbReference type="Proteomes" id="UP001203058"/>
    </source>
</evidence>
<dbReference type="PANTHER" id="PTHR12461">
    <property type="entry name" value="HYPOXIA-INDUCIBLE FACTOR 1 ALPHA INHIBITOR-RELATED"/>
    <property type="match status" value="1"/>
</dbReference>
<accession>A0ABS9VKD2</accession>
<evidence type="ECO:0000259" key="1">
    <source>
        <dbReference type="PROSITE" id="PS51184"/>
    </source>
</evidence>
<dbReference type="SUPFAM" id="SSF51197">
    <property type="entry name" value="Clavaminate synthase-like"/>
    <property type="match status" value="1"/>
</dbReference>
<organism evidence="2 3">
    <name type="scientific">Sphingomonas telluris</name>
    <dbReference type="NCBI Taxonomy" id="2907998"/>
    <lineage>
        <taxon>Bacteria</taxon>
        <taxon>Pseudomonadati</taxon>
        <taxon>Pseudomonadota</taxon>
        <taxon>Alphaproteobacteria</taxon>
        <taxon>Sphingomonadales</taxon>
        <taxon>Sphingomonadaceae</taxon>
        <taxon>Sphingomonas</taxon>
    </lineage>
</organism>
<reference evidence="2 3" key="1">
    <citation type="submission" date="2022-03" db="EMBL/GenBank/DDBJ databases">
        <authorList>
            <person name="Jo J.-H."/>
            <person name="Im W.-T."/>
        </authorList>
    </citation>
    <scope>NUCLEOTIDE SEQUENCE [LARGE SCALE GENOMIC DNA]</scope>
    <source>
        <strain evidence="2 3">SM33</strain>
    </source>
</reference>
<proteinExistence type="predicted"/>
<dbReference type="EMBL" id="JAKZHW010000001">
    <property type="protein sequence ID" value="MCH8615432.1"/>
    <property type="molecule type" value="Genomic_DNA"/>
</dbReference>
<sequence length="339" mass="38631">MNLPTPSPIREYERADRTLLDDEIRPSRQPAVLRGIATDWPAVRAARESDEALVDYVKRFSAKARVAAIVGEPEIKGHFFYSDDFRGLNFQRGQTALDPFLDRLLRDRQIDAPLAMAVQSETIPAVLPGFAEENATSLIRSDILPRMWIGNRIHVAPHYDLYENIGIVVAGRRRFTVFPPEQIANLYAGPFDPTPAGTPVSVVDPQSPDLERYPRFTEAMETAQFAELEPGDAIYIPYHWWHGVDSLEPFNFFVNYWWSDARPELGRPYDALMYAFYALKHLPPDQRDVWRTMFDHYIFGANGDPGEHLPEHARGVLGELTPQLLARMRATLKQIAESL</sequence>
<dbReference type="InterPro" id="IPR041667">
    <property type="entry name" value="Cupin_8"/>
</dbReference>
<dbReference type="InterPro" id="IPR014710">
    <property type="entry name" value="RmlC-like_jellyroll"/>
</dbReference>
<dbReference type="PANTHER" id="PTHR12461:SF105">
    <property type="entry name" value="HYPOXIA-INDUCIBLE FACTOR 1-ALPHA INHIBITOR"/>
    <property type="match status" value="1"/>
</dbReference>
<name>A0ABS9VKD2_9SPHN</name>
<dbReference type="SMART" id="SM00558">
    <property type="entry name" value="JmjC"/>
    <property type="match status" value="1"/>
</dbReference>
<evidence type="ECO:0000313" key="2">
    <source>
        <dbReference type="EMBL" id="MCH8615432.1"/>
    </source>
</evidence>
<dbReference type="Pfam" id="PF13621">
    <property type="entry name" value="Cupin_8"/>
    <property type="match status" value="1"/>
</dbReference>